<dbReference type="InterPro" id="IPR005135">
    <property type="entry name" value="Endo/exonuclease/phosphatase"/>
</dbReference>
<reference evidence="3" key="1">
    <citation type="submission" date="2014-05" db="EMBL/GenBank/DDBJ databases">
        <authorList>
            <person name="Horn Fabian"/>
        </authorList>
    </citation>
    <scope>NUCLEOTIDE SEQUENCE</scope>
</reference>
<dbReference type="InterPro" id="IPR006311">
    <property type="entry name" value="TAT_signal"/>
</dbReference>
<feature type="region of interest" description="Disordered" evidence="1">
    <location>
        <begin position="1"/>
        <end position="33"/>
    </location>
</feature>
<gene>
    <name evidence="3" type="ORF">SIRAN2212</name>
</gene>
<dbReference type="GO" id="GO:0016020">
    <property type="term" value="C:membrane"/>
    <property type="evidence" value="ECO:0007669"/>
    <property type="project" value="GOC"/>
</dbReference>
<dbReference type="InterPro" id="IPR036691">
    <property type="entry name" value="Endo/exonu/phosph_ase_sf"/>
</dbReference>
<feature type="domain" description="Endonuclease/exonuclease/phosphatase" evidence="2">
    <location>
        <begin position="82"/>
        <end position="308"/>
    </location>
</feature>
<dbReference type="InterPro" id="IPR051916">
    <property type="entry name" value="GPI-anchor_lipid_remodeler"/>
</dbReference>
<dbReference type="GO" id="GO:0006506">
    <property type="term" value="P:GPI anchor biosynthetic process"/>
    <property type="evidence" value="ECO:0007669"/>
    <property type="project" value="TreeGrafter"/>
</dbReference>
<evidence type="ECO:0000256" key="1">
    <source>
        <dbReference type="SAM" id="MobiDB-lite"/>
    </source>
</evidence>
<dbReference type="GO" id="GO:0004527">
    <property type="term" value="F:exonuclease activity"/>
    <property type="evidence" value="ECO:0007669"/>
    <property type="project" value="UniProtKB-KW"/>
</dbReference>
<protein>
    <submittedName>
        <fullName evidence="3">Endonuclease/exonuclease/phosphatase</fullName>
    </submittedName>
</protein>
<sequence>MISVRARTADHSGRDDSRPPKAVHGAVGRRSEPERTLTAMTHLNPAPSRRRFLAAAAGLGVTAAGTSGVAVAATGPRPLRVATFNIHHGASPADVLDLDRVARVIQAMRVDVVGLQEVDRFWKRSGFVDQPARLGERLGMRHAFGANLDLDPEEPGRPRRQYGTAVLSNWPIRSWTNTHLPLVPGHEQRGLLRATLDVRGGCVEFAVTHLQHDDNQERERQSARIVELLGSSPERTILVGDLNATAGTPEIRTLTDVLGDVWPQAGTGDGFTYDSLDPHARIDFLLPSHDLRPLTAQVFTADPEASDHLPLVSDLLLPVRHRR</sequence>
<dbReference type="SUPFAM" id="SSF56219">
    <property type="entry name" value="DNase I-like"/>
    <property type="match status" value="1"/>
</dbReference>
<dbReference type="AlphaFoldDB" id="A0A060ZPD9"/>
<name>A0A060ZPD9_9ACTN</name>
<evidence type="ECO:0000259" key="2">
    <source>
        <dbReference type="Pfam" id="PF03372"/>
    </source>
</evidence>
<dbReference type="Gene3D" id="3.60.10.10">
    <property type="entry name" value="Endonuclease/exonuclease/phosphatase"/>
    <property type="match status" value="1"/>
</dbReference>
<dbReference type="PANTHER" id="PTHR14859">
    <property type="entry name" value="CALCOFLUOR WHITE HYPERSENSITIVE PROTEIN PRECURSOR"/>
    <property type="match status" value="1"/>
</dbReference>
<dbReference type="HOGENOM" id="CLU_060500_5_0_11"/>
<keyword evidence="3" id="KW-0269">Exonuclease</keyword>
<keyword evidence="3" id="KW-0540">Nuclease</keyword>
<accession>A0A060ZPD9</accession>
<dbReference type="Pfam" id="PF03372">
    <property type="entry name" value="Exo_endo_phos"/>
    <property type="match status" value="1"/>
</dbReference>
<organism evidence="3">
    <name type="scientific">Streptomyces iranensis</name>
    <dbReference type="NCBI Taxonomy" id="576784"/>
    <lineage>
        <taxon>Bacteria</taxon>
        <taxon>Bacillati</taxon>
        <taxon>Actinomycetota</taxon>
        <taxon>Actinomycetes</taxon>
        <taxon>Kitasatosporales</taxon>
        <taxon>Streptomycetaceae</taxon>
        <taxon>Streptomyces</taxon>
        <taxon>Streptomyces violaceusniger group</taxon>
    </lineage>
</organism>
<dbReference type="EMBL" id="LK022848">
    <property type="protein sequence ID" value="CDR05246.1"/>
    <property type="molecule type" value="Genomic_DNA"/>
</dbReference>
<feature type="compositionally biased region" description="Basic and acidic residues" evidence="1">
    <location>
        <begin position="7"/>
        <end position="19"/>
    </location>
</feature>
<keyword evidence="3" id="KW-0255">Endonuclease</keyword>
<proteinExistence type="predicted"/>
<evidence type="ECO:0000313" key="3">
    <source>
        <dbReference type="EMBL" id="CDR05246.1"/>
    </source>
</evidence>
<keyword evidence="3" id="KW-0378">Hydrolase</keyword>
<dbReference type="PANTHER" id="PTHR14859:SF15">
    <property type="entry name" value="ENDONUCLEASE_EXONUCLEASE_PHOSPHATASE DOMAIN-CONTAINING PROTEIN"/>
    <property type="match status" value="1"/>
</dbReference>
<dbReference type="GO" id="GO:0004519">
    <property type="term" value="F:endonuclease activity"/>
    <property type="evidence" value="ECO:0007669"/>
    <property type="project" value="UniProtKB-KW"/>
</dbReference>
<dbReference type="PROSITE" id="PS51318">
    <property type="entry name" value="TAT"/>
    <property type="match status" value="1"/>
</dbReference>